<protein>
    <submittedName>
        <fullName evidence="1">Uncharacterized protein</fullName>
    </submittedName>
</protein>
<gene>
    <name evidence="1" type="ORF">AGR3A_Lc130260</name>
</gene>
<name>A0A1S7RC34_9HYPH</name>
<keyword evidence="2" id="KW-1185">Reference proteome</keyword>
<evidence type="ECO:0000313" key="1">
    <source>
        <dbReference type="EMBL" id="CUX50292.1"/>
    </source>
</evidence>
<evidence type="ECO:0000313" key="2">
    <source>
        <dbReference type="Proteomes" id="UP000191988"/>
    </source>
</evidence>
<proteinExistence type="predicted"/>
<sequence>MDDHVVRVNAMPRAVFNATGV</sequence>
<accession>A0A1S7RC34</accession>
<dbReference type="AlphaFoldDB" id="A0A1S7RC34"/>
<organism evidence="1 2">
    <name type="scientific">Agrobacterium tomkonis CFBP 6623</name>
    <dbReference type="NCBI Taxonomy" id="1183432"/>
    <lineage>
        <taxon>Bacteria</taxon>
        <taxon>Pseudomonadati</taxon>
        <taxon>Pseudomonadota</taxon>
        <taxon>Alphaproteobacteria</taxon>
        <taxon>Hyphomicrobiales</taxon>
        <taxon>Rhizobiaceae</taxon>
        <taxon>Rhizobium/Agrobacterium group</taxon>
        <taxon>Agrobacterium</taxon>
        <taxon>Agrobacterium tumefaciens complex</taxon>
    </lineage>
</organism>
<dbReference type="EMBL" id="FBWK01000049">
    <property type="protein sequence ID" value="CUX50292.1"/>
    <property type="molecule type" value="Genomic_DNA"/>
</dbReference>
<dbReference type="STRING" id="1183432.AGR3A_Lc130260"/>
<dbReference type="Proteomes" id="UP000191988">
    <property type="component" value="Unassembled WGS sequence"/>
</dbReference>
<reference evidence="2" key="1">
    <citation type="submission" date="2016-01" db="EMBL/GenBank/DDBJ databases">
        <authorList>
            <person name="Regsiter A."/>
            <person name="william w."/>
        </authorList>
    </citation>
    <scope>NUCLEOTIDE SEQUENCE [LARGE SCALE GENOMIC DNA]</scope>
    <source>
        <strain evidence="2">CFBP 6623</strain>
    </source>
</reference>